<dbReference type="AlphaFoldDB" id="A0A835YCM8"/>
<feature type="domain" description="RING-type" evidence="6">
    <location>
        <begin position="4"/>
        <end position="43"/>
    </location>
</feature>
<dbReference type="InterPro" id="IPR001841">
    <property type="entry name" value="Znf_RING"/>
</dbReference>
<comment type="caution">
    <text evidence="7">The sequence shown here is derived from an EMBL/GenBank/DDBJ whole genome shotgun (WGS) entry which is preliminary data.</text>
</comment>
<dbReference type="OrthoDB" id="441210at2759"/>
<dbReference type="PROSITE" id="PS00518">
    <property type="entry name" value="ZF_RING_1"/>
    <property type="match status" value="1"/>
</dbReference>
<dbReference type="Pfam" id="PF14634">
    <property type="entry name" value="zf-RING_5"/>
    <property type="match status" value="1"/>
</dbReference>
<sequence>MLRCNACWSDVEGKSVVTACQHLFCLKCAQQIVESDSACPVCESVITKSTVKVIQTSQEAAACQLLLCGQPPETALGSALASVQFYVAQQQLQADLRESQLTKKINKVQEACRKKLEEVHNGYVQAKRKYEEAMRTNQQMQQDLQEIQAKFTTKTMQCRKLQEVIKKMQQDTENLRQSSGKIGVLNGPSGSGRSSPTMQPGHLVTTVQRTQVFANMQSPPTNSFGNTVPALMPTSGGRVQGITGGYRPHRQNGGSAGFLGGSLDPNSPGGLLPMNQGLRRSGGNTFGGGGGGQAGGQDNNALRKMLGMPPTQHAMGGGRNGLRDDLFSM</sequence>
<dbReference type="PANTHER" id="PTHR47384:SF2">
    <property type="entry name" value="E3 UBIQUITIN-PROTEIN LIGASE CCNB1IP1 HOMOLOG"/>
    <property type="match status" value="1"/>
</dbReference>
<dbReference type="Gene3D" id="3.30.40.10">
    <property type="entry name" value="Zinc/RING finger domain, C3HC4 (zinc finger)"/>
    <property type="match status" value="1"/>
</dbReference>
<keyword evidence="8" id="KW-1185">Reference proteome</keyword>
<proteinExistence type="predicted"/>
<dbReference type="PROSITE" id="PS50089">
    <property type="entry name" value="ZF_RING_2"/>
    <property type="match status" value="1"/>
</dbReference>
<evidence type="ECO:0000256" key="2">
    <source>
        <dbReference type="ARBA" id="ARBA00022771"/>
    </source>
</evidence>
<evidence type="ECO:0000256" key="1">
    <source>
        <dbReference type="ARBA" id="ARBA00022723"/>
    </source>
</evidence>
<dbReference type="Proteomes" id="UP000612055">
    <property type="component" value="Unassembled WGS sequence"/>
</dbReference>
<dbReference type="GO" id="GO:0008270">
    <property type="term" value="F:zinc ion binding"/>
    <property type="evidence" value="ECO:0007669"/>
    <property type="project" value="UniProtKB-KW"/>
</dbReference>
<dbReference type="InterPro" id="IPR055328">
    <property type="entry name" value="HEI10-like"/>
</dbReference>
<feature type="region of interest" description="Disordered" evidence="5">
    <location>
        <begin position="174"/>
        <end position="199"/>
    </location>
</feature>
<keyword evidence="1" id="KW-0479">Metal-binding</keyword>
<dbReference type="EMBL" id="JAEHOE010000007">
    <property type="protein sequence ID" value="KAG2499132.1"/>
    <property type="molecule type" value="Genomic_DNA"/>
</dbReference>
<evidence type="ECO:0000256" key="3">
    <source>
        <dbReference type="ARBA" id="ARBA00022833"/>
    </source>
</evidence>
<keyword evidence="3" id="KW-0862">Zinc</keyword>
<evidence type="ECO:0000259" key="6">
    <source>
        <dbReference type="PROSITE" id="PS50089"/>
    </source>
</evidence>
<evidence type="ECO:0000313" key="8">
    <source>
        <dbReference type="Proteomes" id="UP000612055"/>
    </source>
</evidence>
<dbReference type="InterPro" id="IPR017907">
    <property type="entry name" value="Znf_RING_CS"/>
</dbReference>
<dbReference type="InterPro" id="IPR013083">
    <property type="entry name" value="Znf_RING/FYVE/PHD"/>
</dbReference>
<evidence type="ECO:0000256" key="5">
    <source>
        <dbReference type="SAM" id="MobiDB-lite"/>
    </source>
</evidence>
<name>A0A835YCM8_9CHLO</name>
<gene>
    <name evidence="7" type="ORF">HYH03_002715</name>
</gene>
<protein>
    <recommendedName>
        <fullName evidence="6">RING-type domain-containing protein</fullName>
    </recommendedName>
</protein>
<dbReference type="PANTHER" id="PTHR47384">
    <property type="entry name" value="E3 UBIQUITIN-PROTEIN LIGASE CCNB1IP1 HOMOLOG"/>
    <property type="match status" value="1"/>
</dbReference>
<accession>A0A835YCM8</accession>
<organism evidence="7 8">
    <name type="scientific">Edaphochlamys debaryana</name>
    <dbReference type="NCBI Taxonomy" id="47281"/>
    <lineage>
        <taxon>Eukaryota</taxon>
        <taxon>Viridiplantae</taxon>
        <taxon>Chlorophyta</taxon>
        <taxon>core chlorophytes</taxon>
        <taxon>Chlorophyceae</taxon>
        <taxon>CS clade</taxon>
        <taxon>Chlamydomonadales</taxon>
        <taxon>Chlamydomonadales incertae sedis</taxon>
        <taxon>Edaphochlamys</taxon>
    </lineage>
</organism>
<evidence type="ECO:0000256" key="4">
    <source>
        <dbReference type="PROSITE-ProRule" id="PRU00175"/>
    </source>
</evidence>
<reference evidence="7" key="1">
    <citation type="journal article" date="2020" name="bioRxiv">
        <title>Comparative genomics of Chlamydomonas.</title>
        <authorList>
            <person name="Craig R.J."/>
            <person name="Hasan A.R."/>
            <person name="Ness R.W."/>
            <person name="Keightley P.D."/>
        </authorList>
    </citation>
    <scope>NUCLEOTIDE SEQUENCE</scope>
    <source>
        <strain evidence="7">CCAP 11/70</strain>
    </source>
</reference>
<dbReference type="SMART" id="SM00184">
    <property type="entry name" value="RING"/>
    <property type="match status" value="1"/>
</dbReference>
<keyword evidence="2 4" id="KW-0863">Zinc-finger</keyword>
<dbReference type="SUPFAM" id="SSF57850">
    <property type="entry name" value="RING/U-box"/>
    <property type="match status" value="1"/>
</dbReference>
<evidence type="ECO:0000313" key="7">
    <source>
        <dbReference type="EMBL" id="KAG2499132.1"/>
    </source>
</evidence>